<feature type="active site" description="Charge relay system" evidence="5">
    <location>
        <position position="406"/>
    </location>
</feature>
<dbReference type="RefSeq" id="WP_344477449.1">
    <property type="nucleotide sequence ID" value="NZ_BAAAQX010000010.1"/>
</dbReference>
<dbReference type="InterPro" id="IPR036852">
    <property type="entry name" value="Peptidase_S8/S53_dom_sf"/>
</dbReference>
<dbReference type="InterPro" id="IPR008969">
    <property type="entry name" value="CarboxyPept-like_regulatory"/>
</dbReference>
<keyword evidence="3 5" id="KW-0378">Hydrolase</keyword>
<dbReference type="SUPFAM" id="SSF49464">
    <property type="entry name" value="Carboxypeptidase regulatory domain-like"/>
    <property type="match status" value="2"/>
</dbReference>
<keyword evidence="4 5" id="KW-0720">Serine protease</keyword>
<evidence type="ECO:0000313" key="8">
    <source>
        <dbReference type="EMBL" id="GAA2208888.1"/>
    </source>
</evidence>
<evidence type="ECO:0000256" key="2">
    <source>
        <dbReference type="ARBA" id="ARBA00022670"/>
    </source>
</evidence>
<comment type="caution">
    <text evidence="8">The sequence shown here is derived from an EMBL/GenBank/DDBJ whole genome shotgun (WGS) entry which is preliminary data.</text>
</comment>
<keyword evidence="9" id="KW-1185">Reference proteome</keyword>
<dbReference type="InterPro" id="IPR051048">
    <property type="entry name" value="Peptidase_S8/S53_subtilisin"/>
</dbReference>
<evidence type="ECO:0000256" key="3">
    <source>
        <dbReference type="ARBA" id="ARBA00022801"/>
    </source>
</evidence>
<feature type="active site" description="Charge relay system" evidence="5">
    <location>
        <position position="185"/>
    </location>
</feature>
<dbReference type="InterPro" id="IPR023828">
    <property type="entry name" value="Peptidase_S8_Ser-AS"/>
</dbReference>
<name>A0ABN3CI42_9ACTN</name>
<protein>
    <recommendedName>
        <fullName evidence="7">Peptidase S8/S53 domain-containing protein</fullName>
    </recommendedName>
</protein>
<dbReference type="Gene3D" id="3.40.50.200">
    <property type="entry name" value="Peptidase S8/S53 domain"/>
    <property type="match status" value="1"/>
</dbReference>
<evidence type="ECO:0000256" key="6">
    <source>
        <dbReference type="SAM" id="SignalP"/>
    </source>
</evidence>
<gene>
    <name evidence="8" type="ORF">GCM10009850_043460</name>
</gene>
<feature type="chain" id="PRO_5045390349" description="Peptidase S8/S53 domain-containing protein" evidence="6">
    <location>
        <begin position="25"/>
        <end position="909"/>
    </location>
</feature>
<comment type="similarity">
    <text evidence="1 5">Belongs to the peptidase S8 family.</text>
</comment>
<sequence>MKIISLAVGALMTASLLTPAPAAATAPADPGPLGGQVLAAYAAGDRTDLWVLLSEKADTTSAERARTRTARGEQVVRALRDTADRAQAPLRKLLKAEGRKSETFWAANAVYVRDVPMKLAEKLAKLDGVSEVRTPRTYPVALPVETKAAAATAAAVEWGVANIKADQVWQQYGVRGEDIVVANVDTGVDYTHPALAGSYRGNNGDGTFTHDYNWYDAAGNCDEPGPCDGHNHGSHTMGTIAGDDGEGNQIGVAPGVKWIAASGCQSGGCSDLDLMRASQWMLAPTDAAGQNPDPARRPHIVNNSWGSTLPTNEPMFEEVQEAWAASGIFGVWSNGNEGPECRTSGTPGSRTLNYSVGAYDSANTIASFSSRGDGQDGQIKPNISAPGVDVRSSVRGGGYATMSGTSMAAPHASGAVALLWSANPSLARDIEATRTLLDLTAIDTADPQCGGDAADNNVYGEGRLDALALVRAGAQGLGTLSGTVTDAATGEPLADATLSLSGQLNRESASGRDGAYTFRLLAGDYRLKVSAFGYQEVTATVQVTKDGSVEQDVPLTPTERRTLSGTLTDGSGHGWPLGAKVTADDGKGHTWDATADAVTGRWSLSLLPSTAYTLRVTPAVPGYDPVTRQVSLGAADQTVDAALPAALACVAPGYTASRSGTPERFTSGKPTGWQVTDVDPGFPGFDHQPGWVFDNPGARENRTGGSGAFAIVDSDHSGKGHVQDTYLTSPALSLAGHTSPVLEFAADLKPGVNAIAWADLSLDGGRTWTTVWTRKGFPGAPGPAPQVVAIPQAAGQAKAQVRFHYRGNRSGWWAVDDVYVGDRACRKTEGGLVTGVVTDAATGEPVRGAAVASGGRTVTTDGSGAYWLFSAQTGDREVTVTKSGYAARTATAAVTADRISELDVELTAS</sequence>
<dbReference type="SUPFAM" id="SSF52743">
    <property type="entry name" value="Subtilisin-like"/>
    <property type="match status" value="1"/>
</dbReference>
<dbReference type="EMBL" id="BAAAQX010000010">
    <property type="protein sequence ID" value="GAA2208888.1"/>
    <property type="molecule type" value="Genomic_DNA"/>
</dbReference>
<feature type="domain" description="Peptidase S8/S53" evidence="7">
    <location>
        <begin position="176"/>
        <end position="462"/>
    </location>
</feature>
<dbReference type="PRINTS" id="PR00723">
    <property type="entry name" value="SUBTILISIN"/>
</dbReference>
<dbReference type="PANTHER" id="PTHR43399:SF4">
    <property type="entry name" value="CELL WALL-ASSOCIATED PROTEASE"/>
    <property type="match status" value="1"/>
</dbReference>
<feature type="active site" description="Charge relay system" evidence="5">
    <location>
        <position position="232"/>
    </location>
</feature>
<dbReference type="Proteomes" id="UP001499843">
    <property type="component" value="Unassembled WGS sequence"/>
</dbReference>
<evidence type="ECO:0000313" key="9">
    <source>
        <dbReference type="Proteomes" id="UP001499843"/>
    </source>
</evidence>
<dbReference type="PROSITE" id="PS51892">
    <property type="entry name" value="SUBTILASE"/>
    <property type="match status" value="1"/>
</dbReference>
<keyword evidence="2 5" id="KW-0645">Protease</keyword>
<dbReference type="InterPro" id="IPR000209">
    <property type="entry name" value="Peptidase_S8/S53_dom"/>
</dbReference>
<evidence type="ECO:0000256" key="5">
    <source>
        <dbReference type="PROSITE-ProRule" id="PRU01240"/>
    </source>
</evidence>
<organism evidence="8 9">
    <name type="scientific">Nonomuraea monospora</name>
    <dbReference type="NCBI Taxonomy" id="568818"/>
    <lineage>
        <taxon>Bacteria</taxon>
        <taxon>Bacillati</taxon>
        <taxon>Actinomycetota</taxon>
        <taxon>Actinomycetes</taxon>
        <taxon>Streptosporangiales</taxon>
        <taxon>Streptosporangiaceae</taxon>
        <taxon>Nonomuraea</taxon>
    </lineage>
</organism>
<dbReference type="Pfam" id="PF13620">
    <property type="entry name" value="CarboxypepD_reg"/>
    <property type="match status" value="2"/>
</dbReference>
<dbReference type="PROSITE" id="PS00138">
    <property type="entry name" value="SUBTILASE_SER"/>
    <property type="match status" value="1"/>
</dbReference>
<feature type="signal peptide" evidence="6">
    <location>
        <begin position="1"/>
        <end position="24"/>
    </location>
</feature>
<evidence type="ECO:0000256" key="1">
    <source>
        <dbReference type="ARBA" id="ARBA00011073"/>
    </source>
</evidence>
<dbReference type="Gene3D" id="2.60.40.1120">
    <property type="entry name" value="Carboxypeptidase-like, regulatory domain"/>
    <property type="match status" value="3"/>
</dbReference>
<dbReference type="PANTHER" id="PTHR43399">
    <property type="entry name" value="SUBTILISIN-RELATED"/>
    <property type="match status" value="1"/>
</dbReference>
<evidence type="ECO:0000259" key="7">
    <source>
        <dbReference type="Pfam" id="PF00082"/>
    </source>
</evidence>
<keyword evidence="6" id="KW-0732">Signal</keyword>
<dbReference type="Gene3D" id="2.60.120.260">
    <property type="entry name" value="Galactose-binding domain-like"/>
    <property type="match status" value="1"/>
</dbReference>
<proteinExistence type="inferred from homology"/>
<dbReference type="InterPro" id="IPR015500">
    <property type="entry name" value="Peptidase_S8_subtilisin-rel"/>
</dbReference>
<evidence type="ECO:0000256" key="4">
    <source>
        <dbReference type="ARBA" id="ARBA00022825"/>
    </source>
</evidence>
<dbReference type="Pfam" id="PF00082">
    <property type="entry name" value="Peptidase_S8"/>
    <property type="match status" value="1"/>
</dbReference>
<reference evidence="8 9" key="1">
    <citation type="journal article" date="2019" name="Int. J. Syst. Evol. Microbiol.">
        <title>The Global Catalogue of Microorganisms (GCM) 10K type strain sequencing project: providing services to taxonomists for standard genome sequencing and annotation.</title>
        <authorList>
            <consortium name="The Broad Institute Genomics Platform"/>
            <consortium name="The Broad Institute Genome Sequencing Center for Infectious Disease"/>
            <person name="Wu L."/>
            <person name="Ma J."/>
        </authorList>
    </citation>
    <scope>NUCLEOTIDE SEQUENCE [LARGE SCALE GENOMIC DNA]</scope>
    <source>
        <strain evidence="8 9">JCM 16114</strain>
    </source>
</reference>
<accession>A0ABN3CI42</accession>